<organism evidence="2">
    <name type="scientific">uncultured Stenotrophomonas sp</name>
    <dbReference type="NCBI Taxonomy" id="165438"/>
    <lineage>
        <taxon>Bacteria</taxon>
        <taxon>Pseudomonadati</taxon>
        <taxon>Pseudomonadota</taxon>
        <taxon>Gammaproteobacteria</taxon>
        <taxon>Lysobacterales</taxon>
        <taxon>Lysobacteraceae</taxon>
        <taxon>Stenotrophomonas</taxon>
        <taxon>environmental samples</taxon>
    </lineage>
</organism>
<evidence type="ECO:0000313" key="2">
    <source>
        <dbReference type="EMBL" id="SBV35993.1"/>
    </source>
</evidence>
<proteinExistence type="predicted"/>
<dbReference type="EMBL" id="FLTS01000001">
    <property type="protein sequence ID" value="SBV35993.1"/>
    <property type="molecule type" value="Genomic_DNA"/>
</dbReference>
<accession>A0A1Y5Q167</accession>
<feature type="region of interest" description="Disordered" evidence="1">
    <location>
        <begin position="29"/>
        <end position="77"/>
    </location>
</feature>
<protein>
    <submittedName>
        <fullName evidence="2">Uncharacterized protein</fullName>
    </submittedName>
</protein>
<evidence type="ECO:0000256" key="1">
    <source>
        <dbReference type="SAM" id="MobiDB-lite"/>
    </source>
</evidence>
<gene>
    <name evidence="2" type="ORF">STPYR_10923</name>
</gene>
<name>A0A1Y5Q167_9GAMM</name>
<dbReference type="AlphaFoldDB" id="A0A1Y5Q167"/>
<reference evidence="2" key="1">
    <citation type="submission" date="2016-03" db="EMBL/GenBank/DDBJ databases">
        <authorList>
            <person name="Ploux O."/>
        </authorList>
    </citation>
    <scope>NUCLEOTIDE SEQUENCE</scope>
    <source>
        <strain evidence="2">UC10</strain>
    </source>
</reference>
<sequence>MGQSPRIGFALITLVTVRTAISSRSRAYPYPRQCSCNQQRSKPPAHASSPFTAATPQAIPSRPQNRHKITASPSPHG</sequence>